<keyword evidence="2" id="KW-1185">Reference proteome</keyword>
<comment type="caution">
    <text evidence="1">The sequence shown here is derived from an EMBL/GenBank/DDBJ whole genome shotgun (WGS) entry which is preliminary data.</text>
</comment>
<reference evidence="1" key="1">
    <citation type="submission" date="2022-07" db="EMBL/GenBank/DDBJ databases">
        <title>Phylogenomic reconstructions and comparative analyses of Kickxellomycotina fungi.</title>
        <authorList>
            <person name="Reynolds N.K."/>
            <person name="Stajich J.E."/>
            <person name="Barry K."/>
            <person name="Grigoriev I.V."/>
            <person name="Crous P."/>
            <person name="Smith M.E."/>
        </authorList>
    </citation>
    <scope>NUCLEOTIDE SEQUENCE</scope>
    <source>
        <strain evidence="1">CBS 102833</strain>
    </source>
</reference>
<dbReference type="EMBL" id="JANBUP010001149">
    <property type="protein sequence ID" value="KAJ2807921.1"/>
    <property type="molecule type" value="Genomic_DNA"/>
</dbReference>
<sequence length="89" mass="10601">MNPMNQTIDHSAEYYDVLGCGPHSDHDQIHAEYRHRALLFHPDKNGDNNGDWNRIREAYEVLGDPQRRAQYDRWRASRLPVPFAQWRRA</sequence>
<organism evidence="1 2">
    <name type="scientific">Coemansia furcata</name>
    <dbReference type="NCBI Taxonomy" id="417177"/>
    <lineage>
        <taxon>Eukaryota</taxon>
        <taxon>Fungi</taxon>
        <taxon>Fungi incertae sedis</taxon>
        <taxon>Zoopagomycota</taxon>
        <taxon>Kickxellomycotina</taxon>
        <taxon>Kickxellomycetes</taxon>
        <taxon>Kickxellales</taxon>
        <taxon>Kickxellaceae</taxon>
        <taxon>Coemansia</taxon>
    </lineage>
</organism>
<proteinExistence type="predicted"/>
<feature type="non-terminal residue" evidence="1">
    <location>
        <position position="89"/>
    </location>
</feature>
<dbReference type="Proteomes" id="UP001140096">
    <property type="component" value="Unassembled WGS sequence"/>
</dbReference>
<protein>
    <submittedName>
        <fullName evidence="1">DnaJ sub C member 12</fullName>
    </submittedName>
</protein>
<evidence type="ECO:0000313" key="2">
    <source>
        <dbReference type="Proteomes" id="UP001140096"/>
    </source>
</evidence>
<evidence type="ECO:0000313" key="1">
    <source>
        <dbReference type="EMBL" id="KAJ2807921.1"/>
    </source>
</evidence>
<gene>
    <name evidence="1" type="primary">DNAJC12</name>
    <name evidence="1" type="ORF">H4S07_003498</name>
</gene>
<accession>A0ACC1LFV2</accession>
<name>A0ACC1LFV2_9FUNG</name>